<feature type="domain" description="NAD-glutamate dehydrogenase ACT3" evidence="6">
    <location>
        <begin position="554"/>
        <end position="631"/>
    </location>
</feature>
<dbReference type="PANTHER" id="PTHR43403:SF1">
    <property type="entry name" value="NAD-SPECIFIC GLUTAMATE DEHYDROGENASE"/>
    <property type="match status" value="1"/>
</dbReference>
<feature type="domain" description="NAD-glutamate dehydrogenase catalytic" evidence="2">
    <location>
        <begin position="736"/>
        <end position="1229"/>
    </location>
</feature>
<gene>
    <name evidence="7" type="ORF">K0504_04445</name>
</gene>
<dbReference type="InterPro" id="IPR036291">
    <property type="entry name" value="NAD(P)-bd_dom_sf"/>
</dbReference>
<evidence type="ECO:0000259" key="4">
    <source>
        <dbReference type="Pfam" id="PF21075"/>
    </source>
</evidence>
<dbReference type="Pfam" id="PF05088">
    <property type="entry name" value="Bac_GDH_CD"/>
    <property type="match status" value="1"/>
</dbReference>
<dbReference type="Proteomes" id="UP001166251">
    <property type="component" value="Unassembled WGS sequence"/>
</dbReference>
<evidence type="ECO:0000259" key="6">
    <source>
        <dbReference type="Pfam" id="PF21077"/>
    </source>
</evidence>
<dbReference type="InterPro" id="IPR049056">
    <property type="entry name" value="NAD_Glu_DH_HM3"/>
</dbReference>
<dbReference type="Pfam" id="PF21074">
    <property type="entry name" value="GDH_C"/>
    <property type="match status" value="1"/>
</dbReference>
<feature type="domain" description="NAD-glutamate dehydrogenase ACT2" evidence="5">
    <location>
        <begin position="410"/>
        <end position="499"/>
    </location>
</feature>
<keyword evidence="8" id="KW-1185">Reference proteome</keyword>
<dbReference type="Pfam" id="PF21073">
    <property type="entry name" value="GDH_HM1"/>
    <property type="match status" value="1"/>
</dbReference>
<evidence type="ECO:0000259" key="2">
    <source>
        <dbReference type="Pfam" id="PF05088"/>
    </source>
</evidence>
<dbReference type="Pfam" id="PF21079">
    <property type="entry name" value="GDH_HM2"/>
    <property type="match status" value="1"/>
</dbReference>
<accession>A0ABS7ED64</accession>
<evidence type="ECO:0000259" key="3">
    <source>
        <dbReference type="Pfam" id="PF21074"/>
    </source>
</evidence>
<dbReference type="EMBL" id="JAHZSS010000003">
    <property type="protein sequence ID" value="MBW8190279.1"/>
    <property type="molecule type" value="Genomic_DNA"/>
</dbReference>
<feature type="domain" description="NAD-glutamate dehydrogenase N-terminal ACT1" evidence="4">
    <location>
        <begin position="39"/>
        <end position="181"/>
    </location>
</feature>
<proteinExistence type="predicted"/>
<keyword evidence="1" id="KW-0560">Oxidoreductase</keyword>
<dbReference type="InterPro" id="IPR049059">
    <property type="entry name" value="NAD_Glu_DH_HM1"/>
</dbReference>
<dbReference type="Pfam" id="PF21077">
    <property type="entry name" value="GDH_ACT3"/>
    <property type="match status" value="1"/>
</dbReference>
<dbReference type="InterPro" id="IPR049064">
    <property type="entry name" value="NAD_Glu_DH_ACT3"/>
</dbReference>
<dbReference type="InterPro" id="IPR007780">
    <property type="entry name" value="NAD_Glu_DH_bac"/>
</dbReference>
<dbReference type="InterPro" id="IPR046346">
    <property type="entry name" value="Aminoacid_DH-like_N_sf"/>
</dbReference>
<reference evidence="7" key="1">
    <citation type="submission" date="2021-07" db="EMBL/GenBank/DDBJ databases">
        <title>Neiella marina sp. nov., isolated from the intestinal content of sea cucumber Apostichopus japonicus.</title>
        <authorList>
            <person name="Bai X."/>
        </authorList>
    </citation>
    <scope>NUCLEOTIDE SEQUENCE</scope>
    <source>
        <strain evidence="7">126</strain>
    </source>
</reference>
<dbReference type="PANTHER" id="PTHR43403">
    <property type="entry name" value="NAD-SPECIFIC GLUTAMATE DEHYDROGENASE"/>
    <property type="match status" value="1"/>
</dbReference>
<evidence type="ECO:0000259" key="5">
    <source>
        <dbReference type="Pfam" id="PF21076"/>
    </source>
</evidence>
<evidence type="ECO:0000256" key="1">
    <source>
        <dbReference type="ARBA" id="ARBA00023002"/>
    </source>
</evidence>
<dbReference type="Pfam" id="PF21078">
    <property type="entry name" value="GDH_HM3"/>
    <property type="match status" value="1"/>
</dbReference>
<dbReference type="InterPro" id="IPR028971">
    <property type="entry name" value="NAD-GDH_cat"/>
</dbReference>
<dbReference type="InterPro" id="IPR049058">
    <property type="entry name" value="NAD_Glu_DH_HM2"/>
</dbReference>
<comment type="caution">
    <text evidence="7">The sequence shown here is derived from an EMBL/GenBank/DDBJ whole genome shotgun (WGS) entry which is preliminary data.</text>
</comment>
<dbReference type="Pfam" id="PF21076">
    <property type="entry name" value="GDH_ACT2"/>
    <property type="match status" value="1"/>
</dbReference>
<feature type="domain" description="NAD-specific glutamate dehydrogenase C-terminal" evidence="3">
    <location>
        <begin position="1275"/>
        <end position="1611"/>
    </location>
</feature>
<dbReference type="InterPro" id="IPR024727">
    <property type="entry name" value="NAD_Glu_DH_N_ACT1"/>
</dbReference>
<organism evidence="7 8">
    <name type="scientific">Neiella holothuriorum</name>
    <dbReference type="NCBI Taxonomy" id="2870530"/>
    <lineage>
        <taxon>Bacteria</taxon>
        <taxon>Pseudomonadati</taxon>
        <taxon>Pseudomonadota</taxon>
        <taxon>Gammaproteobacteria</taxon>
        <taxon>Alteromonadales</taxon>
        <taxon>Echinimonadaceae</taxon>
        <taxon>Neiella</taxon>
    </lineage>
</organism>
<evidence type="ECO:0000313" key="7">
    <source>
        <dbReference type="EMBL" id="MBW8190279.1"/>
    </source>
</evidence>
<dbReference type="SUPFAM" id="SSF51735">
    <property type="entry name" value="NAD(P)-binding Rossmann-fold domains"/>
    <property type="match status" value="1"/>
</dbReference>
<sequence length="1621" mass="183342">MSTSSPDSCSESPTVLLQRVHQLIQSNVPEHADTVSALARVMYSHIGFSDLMNRSDSDLYGAILSLWRFAGEYQRPEAKIHIYNPKLELHGWHSNHTVIEIVVRDMPFLVDSVRMAFSRLGITSHLTLHSPVAVARDDSGQLIGFTADSSDANKSQLETLFHIEVDRQGSEQARTLLETELRESLKEVAAAVDDWQLMKDKLADAIAEVERSEHGALAMPKEDVVDYLKWVHANNFTMLGYHQTSITAVTGDHEVARIIGSELGIFKLHDLPERLHLSEMIRSGQDAALSNEILVLTKGNQKSKVHRPAFADYIGIKRFDEQGKVVGEHRFVGLYSSSLYNNSAQHVPLLNRKLERIMAQSGLLDGSHAYKALLNLIETYPRDELIQASEHDLLTAAMGVLQMQERDMTRVFVRREVFGRYYSCMVYVTKERYNTQLRKQTQSILKRYFNSAEPVEFTTFFSESELARTHYIVRVDDHQQEVDVNQIEQNLVEAARSWDDRFGDALTKRFGDNQGSQLAAQYDQAFDPSYKEQTLPNAAIVDIDKIEQLTSDEELGMLFYQPQEISDANAVCLKLFHRNQPIPLSDVLPVLENLGLKVIGERPYEVKDASGARSWILEFFMTYLGDAELDIVASQQRFQQALAGIWQGDYENDGFNRLVLSADLSARQVSMLRAYSKYMRQIGSTFSQQYIENALTKYAGVAKQLVRLFETRFTPDTSLDAGKDREADCQAQAEAIEAALEQVVNLDDDRIIRRYVTLIQATIRTNFYQLDNGANKPYCSFKMLPDLIPEMPKPLPAYEIFVYSPRVEGVHLRGGKVARGGLRWSDRREDFRTEVLGLVKAQQVKNTVIVPVGAKGGFVCKHPLDGLSRDEFIAEGQACYRLFIRGLLDVTDNVVKGELIPPKQVVRHDGDDSYLVVAADKGTATFSDIANGIAEEYGFWLGDAFASGGSQGYDHKKMGITAKGAWESVKRHFRELGVDCQHEEFTAIGVGDMAGDVFGNGMLLSPHTRLVAAFNHMHIFIDPEPDAASSYQERQRLFDLPRSSWQDYQTDLLSEGGAIYSRAAKSITISAQAQIALDTRQATFTPTELIQTILKAPVDLMWNGGIGTYFKSAAEAHADVGDRANDTLRINGSQLRAKILGEGGNLGATQLGRIEFCRNGGRANTDFIDNVGGVDCSDNEVNIKVLLNHIEQQGELTRKQRNQLLVDMTEEVSELVLDDCYQQTQSISVTQFRGGELLKEQVRLIHDMEREGILDRALEFLPSDDEIGNRQANGVGLTRPELSVLISYDKMRLKEQLNNDDITHDSFHSKAMVSSFPKRLQESYSKQMAEHPLRSEIIATQLANQMVNDMGINFVNRMRDETGAEVNDIACCYTIAREIFGATALREAVQALDNTVTAEVQFECFVELRRILRHACRWFLRHRNRAMSIKDTIKFYQPAFDAVRSHMSSSLVESEWQELVDKQQEYMNHGLSDSLAAQFAQLSTLYSTLDIAQIAELQNRPIELISDIYFKLGARLELHWFLNQIHEQPVANHWQALARASFREELDWQQRALTLAVNRYCQDGCYADDMVERWYQQHQQTVTRWSQMLTEFKTAKGHEYAKFSVALRELMLLSHTSDPLQ</sequence>
<dbReference type="PIRSF" id="PIRSF036761">
    <property type="entry name" value="GDH_Mll4104"/>
    <property type="match status" value="1"/>
</dbReference>
<name>A0ABS7ED64_9GAMM</name>
<dbReference type="Pfam" id="PF21075">
    <property type="entry name" value="GDH_ACT1"/>
    <property type="match status" value="1"/>
</dbReference>
<dbReference type="InterPro" id="IPR049062">
    <property type="entry name" value="NAD_Glu_DH_ACT2"/>
</dbReference>
<evidence type="ECO:0000313" key="8">
    <source>
        <dbReference type="Proteomes" id="UP001166251"/>
    </source>
</evidence>
<dbReference type="SUPFAM" id="SSF53223">
    <property type="entry name" value="Aminoacid dehydrogenase-like, N-terminal domain"/>
    <property type="match status" value="1"/>
</dbReference>
<dbReference type="InterPro" id="IPR048381">
    <property type="entry name" value="GDH_C"/>
</dbReference>
<protein>
    <submittedName>
        <fullName evidence="7">NAD-glutamate dehydrogenase</fullName>
    </submittedName>
</protein>